<dbReference type="Proteomes" id="UP000292307">
    <property type="component" value="Chromosome"/>
</dbReference>
<evidence type="ECO:0008006" key="6">
    <source>
        <dbReference type="Google" id="ProtNLM"/>
    </source>
</evidence>
<keyword evidence="1" id="KW-0812">Transmembrane</keyword>
<name>A0A411X5J1_9BURK</name>
<sequence>MNRQPHRERGIATIEMAAVVTLTIVILAMIVLSGRLTWHAIALTKGVANTNRIVATLPRATIVGGSTALKLFTINTVYDATRSAGLDIQPDEELFDVNCGLFNCTDIGFSSITVSAAILFHDTIFGSVYQQVLPENLTIPAAATQTYATTTPKVLDNK</sequence>
<gene>
    <name evidence="3" type="ORF">EYF70_27595</name>
    <name evidence="2" type="ORF">GCM10007387_03460</name>
</gene>
<reference evidence="2" key="1">
    <citation type="journal article" date="2014" name="Int. J. Syst. Evol. Microbiol.">
        <title>Complete genome sequence of Corynebacterium casei LMG S-19264T (=DSM 44701T), isolated from a smear-ripened cheese.</title>
        <authorList>
            <consortium name="US DOE Joint Genome Institute (JGI-PGF)"/>
            <person name="Walter F."/>
            <person name="Albersmeier A."/>
            <person name="Kalinowski J."/>
            <person name="Ruckert C."/>
        </authorList>
    </citation>
    <scope>NUCLEOTIDE SEQUENCE</scope>
    <source>
        <strain evidence="2">KCTC 12343</strain>
    </source>
</reference>
<organism evidence="2 5">
    <name type="scientific">Pseudoduganella albidiflava</name>
    <dbReference type="NCBI Taxonomy" id="321983"/>
    <lineage>
        <taxon>Bacteria</taxon>
        <taxon>Pseudomonadati</taxon>
        <taxon>Pseudomonadota</taxon>
        <taxon>Betaproteobacteria</taxon>
        <taxon>Burkholderiales</taxon>
        <taxon>Oxalobacteraceae</taxon>
        <taxon>Telluria group</taxon>
        <taxon>Pseudoduganella</taxon>
    </lineage>
</organism>
<dbReference type="EMBL" id="CP036401">
    <property type="protein sequence ID" value="QBI04162.1"/>
    <property type="molecule type" value="Genomic_DNA"/>
</dbReference>
<keyword evidence="1" id="KW-1133">Transmembrane helix</keyword>
<evidence type="ECO:0000313" key="2">
    <source>
        <dbReference type="EMBL" id="GGY25152.1"/>
    </source>
</evidence>
<feature type="transmembrane region" description="Helical" evidence="1">
    <location>
        <begin position="12"/>
        <end position="32"/>
    </location>
</feature>
<keyword evidence="4" id="KW-1185">Reference proteome</keyword>
<dbReference type="EMBL" id="BMWV01000001">
    <property type="protein sequence ID" value="GGY25152.1"/>
    <property type="molecule type" value="Genomic_DNA"/>
</dbReference>
<evidence type="ECO:0000313" key="5">
    <source>
        <dbReference type="Proteomes" id="UP000628442"/>
    </source>
</evidence>
<reference evidence="3 4" key="2">
    <citation type="submission" date="2019-02" db="EMBL/GenBank/DDBJ databases">
        <title>Draft Genome Sequences of Six Type Strains of the Genus Massilia.</title>
        <authorList>
            <person name="Miess H."/>
            <person name="Frediansyhah A."/>
            <person name="Gross H."/>
        </authorList>
    </citation>
    <scope>NUCLEOTIDE SEQUENCE [LARGE SCALE GENOMIC DNA]</scope>
    <source>
        <strain evidence="3 4">DSM 17472</strain>
    </source>
</reference>
<evidence type="ECO:0000256" key="1">
    <source>
        <dbReference type="SAM" id="Phobius"/>
    </source>
</evidence>
<keyword evidence="1" id="KW-0472">Membrane</keyword>
<dbReference type="Proteomes" id="UP000628442">
    <property type="component" value="Unassembled WGS sequence"/>
</dbReference>
<evidence type="ECO:0000313" key="4">
    <source>
        <dbReference type="Proteomes" id="UP000292307"/>
    </source>
</evidence>
<proteinExistence type="predicted"/>
<dbReference type="RefSeq" id="WP_131148226.1">
    <property type="nucleotide sequence ID" value="NZ_BMWV01000001.1"/>
</dbReference>
<reference evidence="2" key="3">
    <citation type="submission" date="2022-12" db="EMBL/GenBank/DDBJ databases">
        <authorList>
            <person name="Sun Q."/>
            <person name="Kim S."/>
        </authorList>
    </citation>
    <scope>NUCLEOTIDE SEQUENCE</scope>
    <source>
        <strain evidence="2">KCTC 12343</strain>
    </source>
</reference>
<dbReference type="AlphaFoldDB" id="A0A411X5J1"/>
<dbReference type="OrthoDB" id="8759627at2"/>
<accession>A0A411X5J1</accession>
<protein>
    <recommendedName>
        <fullName evidence="6">Pilus assembly protein</fullName>
    </recommendedName>
</protein>
<evidence type="ECO:0000313" key="3">
    <source>
        <dbReference type="EMBL" id="QBI04162.1"/>
    </source>
</evidence>